<accession>A0A183SX29</accession>
<proteinExistence type="predicted"/>
<dbReference type="Proteomes" id="UP000275846">
    <property type="component" value="Unassembled WGS sequence"/>
</dbReference>
<evidence type="ECO:0000313" key="4">
    <source>
        <dbReference type="WBParaSite" id="SSLN_0000911401-mRNA-1"/>
    </source>
</evidence>
<evidence type="ECO:0000313" key="2">
    <source>
        <dbReference type="EMBL" id="VDL95162.1"/>
    </source>
</evidence>
<evidence type="ECO:0000256" key="1">
    <source>
        <dbReference type="SAM" id="MobiDB-lite"/>
    </source>
</evidence>
<sequence>MNTDILQWTYTCLARQKADITCMVSPQLLPPIEASNLNVDFLMALRTSSDILAYARLPAIFHPTGKSRAYTVDSKPNFGPMTIPLWSYSLQERHQSTSHSVVLDTLVSYAYKRILEFVPVFLNQPGFRLNRLIYNTPIYGRAASHLHNQRGRGGTSRGERQADSNEQPVNGGDTSYGEIRARRSQTGAQQAQGKDWYIMRAVSMTLRSLKIGRRKN</sequence>
<reference evidence="2 3" key="2">
    <citation type="submission" date="2018-11" db="EMBL/GenBank/DDBJ databases">
        <authorList>
            <consortium name="Pathogen Informatics"/>
        </authorList>
    </citation>
    <scope>NUCLEOTIDE SEQUENCE [LARGE SCALE GENOMIC DNA]</scope>
    <source>
        <strain evidence="2 3">NST_G2</strain>
    </source>
</reference>
<protein>
    <submittedName>
        <fullName evidence="4">Glycosyltransferase family 92 protein</fullName>
    </submittedName>
</protein>
<dbReference type="AlphaFoldDB" id="A0A183SX29"/>
<organism evidence="4">
    <name type="scientific">Schistocephalus solidus</name>
    <name type="common">Tapeworm</name>
    <dbReference type="NCBI Taxonomy" id="70667"/>
    <lineage>
        <taxon>Eukaryota</taxon>
        <taxon>Metazoa</taxon>
        <taxon>Spiralia</taxon>
        <taxon>Lophotrochozoa</taxon>
        <taxon>Platyhelminthes</taxon>
        <taxon>Cestoda</taxon>
        <taxon>Eucestoda</taxon>
        <taxon>Diphyllobothriidea</taxon>
        <taxon>Diphyllobothriidae</taxon>
        <taxon>Schistocephalus</taxon>
    </lineage>
</organism>
<dbReference type="EMBL" id="UYSU01034847">
    <property type="protein sequence ID" value="VDL95162.1"/>
    <property type="molecule type" value="Genomic_DNA"/>
</dbReference>
<name>A0A183SX29_SCHSO</name>
<evidence type="ECO:0000313" key="3">
    <source>
        <dbReference type="Proteomes" id="UP000275846"/>
    </source>
</evidence>
<feature type="region of interest" description="Disordered" evidence="1">
    <location>
        <begin position="145"/>
        <end position="188"/>
    </location>
</feature>
<gene>
    <name evidence="2" type="ORF">SSLN_LOCUS8777</name>
</gene>
<keyword evidence="3" id="KW-1185">Reference proteome</keyword>
<reference evidence="4" key="1">
    <citation type="submission" date="2016-06" db="UniProtKB">
        <authorList>
            <consortium name="WormBaseParasite"/>
        </authorList>
    </citation>
    <scope>IDENTIFICATION</scope>
</reference>
<dbReference type="WBParaSite" id="SSLN_0000911401-mRNA-1">
    <property type="protein sequence ID" value="SSLN_0000911401-mRNA-1"/>
    <property type="gene ID" value="SSLN_0000911401"/>
</dbReference>